<dbReference type="GO" id="GO:0008324">
    <property type="term" value="F:monoatomic cation transmembrane transporter activity"/>
    <property type="evidence" value="ECO:0007669"/>
    <property type="project" value="InterPro"/>
</dbReference>
<evidence type="ECO:0000256" key="7">
    <source>
        <dbReference type="SAM" id="MobiDB-lite"/>
    </source>
</evidence>
<dbReference type="NCBIfam" id="NF006521">
    <property type="entry name" value="PRK08965.1-5"/>
    <property type="match status" value="1"/>
</dbReference>
<comment type="similarity">
    <text evidence="2">Belongs to the CPA3 antiporters (TC 2.A.63) subunit E family.</text>
</comment>
<dbReference type="AlphaFoldDB" id="A0A1C4VFJ4"/>
<dbReference type="STRING" id="121616.GA0070216_102326"/>
<dbReference type="EMBL" id="FMCU01000002">
    <property type="protein sequence ID" value="SCE82495.1"/>
    <property type="molecule type" value="Genomic_DNA"/>
</dbReference>
<keyword evidence="6 8" id="KW-0472">Membrane</keyword>
<dbReference type="PANTHER" id="PTHR34584">
    <property type="entry name" value="NA(+)/H(+) ANTIPORTER SUBUNIT E1"/>
    <property type="match status" value="1"/>
</dbReference>
<feature type="compositionally biased region" description="Pro residues" evidence="7">
    <location>
        <begin position="1"/>
        <end position="20"/>
    </location>
</feature>
<accession>A0A1C4VFJ4</accession>
<keyword evidence="5 8" id="KW-1133">Transmembrane helix</keyword>
<feature type="transmembrane region" description="Helical" evidence="8">
    <location>
        <begin position="76"/>
        <end position="97"/>
    </location>
</feature>
<comment type="subcellular location">
    <subcellularLocation>
        <location evidence="1">Cell membrane</location>
        <topology evidence="1">Multi-pass membrane protein</topology>
    </subcellularLocation>
</comment>
<evidence type="ECO:0000313" key="10">
    <source>
        <dbReference type="Proteomes" id="UP000198797"/>
    </source>
</evidence>
<proteinExistence type="inferred from homology"/>
<name>A0A1C4VFJ4_9ACTN</name>
<dbReference type="Proteomes" id="UP000198797">
    <property type="component" value="Unassembled WGS sequence"/>
</dbReference>
<evidence type="ECO:0000313" key="9">
    <source>
        <dbReference type="EMBL" id="SCE82495.1"/>
    </source>
</evidence>
<dbReference type="InterPro" id="IPR002758">
    <property type="entry name" value="Cation_antiport_E"/>
</dbReference>
<evidence type="ECO:0000256" key="6">
    <source>
        <dbReference type="ARBA" id="ARBA00023136"/>
    </source>
</evidence>
<dbReference type="Pfam" id="PF01899">
    <property type="entry name" value="MNHE"/>
    <property type="match status" value="1"/>
</dbReference>
<feature type="transmembrane region" description="Helical" evidence="8">
    <location>
        <begin position="50"/>
        <end position="70"/>
    </location>
</feature>
<evidence type="ECO:0000256" key="8">
    <source>
        <dbReference type="SAM" id="Phobius"/>
    </source>
</evidence>
<sequence>MSHDPPPQRSEDLSPPPPEDLSPQRSGDPAPPEHPEDLPLTPAARRRNRAVAMIVLVTVWVLLWGTLSWANVLGGLVVGMVVLTVFPLPPVTFAGRLHPLPLLRFTLRFLRDLVVASVQIAALALRFGHPPLGAIIAVPLRVRSDLNLTLTAEALSLVPGSLIVEVDRDAGILYVHILGVRDRAEVEQFRRGVLELEARLIEAIGSAQELRLVREHTPPALEGTSR</sequence>
<evidence type="ECO:0000256" key="2">
    <source>
        <dbReference type="ARBA" id="ARBA00006228"/>
    </source>
</evidence>
<keyword evidence="4 8" id="KW-0812">Transmembrane</keyword>
<reference evidence="10" key="1">
    <citation type="submission" date="2016-06" db="EMBL/GenBank/DDBJ databases">
        <authorList>
            <person name="Varghese N."/>
            <person name="Submissions Spin"/>
        </authorList>
    </citation>
    <scope>NUCLEOTIDE SEQUENCE [LARGE SCALE GENOMIC DNA]</scope>
    <source>
        <strain evidence="10">DSM 44100</strain>
    </source>
</reference>
<feature type="region of interest" description="Disordered" evidence="7">
    <location>
        <begin position="1"/>
        <end position="40"/>
    </location>
</feature>
<organism evidence="9 10">
    <name type="scientific">Micromonospora matsumotoense</name>
    <dbReference type="NCBI Taxonomy" id="121616"/>
    <lineage>
        <taxon>Bacteria</taxon>
        <taxon>Bacillati</taxon>
        <taxon>Actinomycetota</taxon>
        <taxon>Actinomycetes</taxon>
        <taxon>Micromonosporales</taxon>
        <taxon>Micromonosporaceae</taxon>
        <taxon>Micromonospora</taxon>
    </lineage>
</organism>
<evidence type="ECO:0000256" key="5">
    <source>
        <dbReference type="ARBA" id="ARBA00022989"/>
    </source>
</evidence>
<evidence type="ECO:0000256" key="4">
    <source>
        <dbReference type="ARBA" id="ARBA00022692"/>
    </source>
</evidence>
<evidence type="ECO:0000256" key="3">
    <source>
        <dbReference type="ARBA" id="ARBA00022475"/>
    </source>
</evidence>
<keyword evidence="10" id="KW-1185">Reference proteome</keyword>
<keyword evidence="3" id="KW-1003">Cell membrane</keyword>
<dbReference type="GO" id="GO:0005886">
    <property type="term" value="C:plasma membrane"/>
    <property type="evidence" value="ECO:0007669"/>
    <property type="project" value="UniProtKB-SubCell"/>
</dbReference>
<dbReference type="PANTHER" id="PTHR34584:SF1">
    <property type="entry name" value="NA(+)_H(+) ANTIPORTER SUBUNIT E1"/>
    <property type="match status" value="1"/>
</dbReference>
<gene>
    <name evidence="9" type="ORF">GA0070216_102326</name>
</gene>
<protein>
    <submittedName>
        <fullName evidence="9">Multisubunit sodium/proton antiporter, MrpE subunit</fullName>
    </submittedName>
</protein>
<evidence type="ECO:0000256" key="1">
    <source>
        <dbReference type="ARBA" id="ARBA00004651"/>
    </source>
</evidence>